<dbReference type="RefSeq" id="WP_128212174.1">
    <property type="nucleotide sequence ID" value="NZ_CP025746.1"/>
</dbReference>
<dbReference type="GO" id="GO:0008234">
    <property type="term" value="F:cysteine-type peptidase activity"/>
    <property type="evidence" value="ECO:0007669"/>
    <property type="project" value="UniProtKB-KW"/>
</dbReference>
<evidence type="ECO:0000256" key="5">
    <source>
        <dbReference type="SAM" id="SignalP"/>
    </source>
</evidence>
<dbReference type="Proteomes" id="UP000286268">
    <property type="component" value="Chromosome"/>
</dbReference>
<dbReference type="InterPro" id="IPR051794">
    <property type="entry name" value="PG_Endopeptidase_C40"/>
</dbReference>
<keyword evidence="5" id="KW-0732">Signal</keyword>
<dbReference type="Gene3D" id="2.80.10.50">
    <property type="match status" value="2"/>
</dbReference>
<feature type="domain" description="NlpC/P60" evidence="6">
    <location>
        <begin position="180"/>
        <end position="292"/>
    </location>
</feature>
<dbReference type="InterPro" id="IPR000772">
    <property type="entry name" value="Ricin_B_lectin"/>
</dbReference>
<feature type="signal peptide" evidence="5">
    <location>
        <begin position="1"/>
        <end position="32"/>
    </location>
</feature>
<evidence type="ECO:0000256" key="4">
    <source>
        <dbReference type="ARBA" id="ARBA00022807"/>
    </source>
</evidence>
<dbReference type="InterPro" id="IPR000064">
    <property type="entry name" value="NLP_P60_dom"/>
</dbReference>
<gene>
    <name evidence="7" type="ORF">C1I91_06725</name>
</gene>
<dbReference type="Pfam" id="PF14200">
    <property type="entry name" value="RicinB_lectin_2"/>
    <property type="match status" value="1"/>
</dbReference>
<evidence type="ECO:0000256" key="1">
    <source>
        <dbReference type="ARBA" id="ARBA00007074"/>
    </source>
</evidence>
<proteinExistence type="inferred from homology"/>
<name>A0A3R5U821_9CLOT</name>
<dbReference type="KEGG" id="cmah:C1I91_06725"/>
<dbReference type="Pfam" id="PF00877">
    <property type="entry name" value="NLPC_P60"/>
    <property type="match status" value="1"/>
</dbReference>
<dbReference type="InterPro" id="IPR038765">
    <property type="entry name" value="Papain-like_cys_pep_sf"/>
</dbReference>
<reference evidence="7 8" key="1">
    <citation type="submission" date="2018-01" db="EMBL/GenBank/DDBJ databases">
        <title>Genome Sequencing and Assembly of Anaerobacter polyendosporus strain CT4.</title>
        <authorList>
            <person name="Tachaapaikoon C."/>
            <person name="Sutheeworapong S."/>
            <person name="Jenjaroenpun P."/>
            <person name="Wongsurawat T."/>
            <person name="Nookeaw I."/>
            <person name="Cheawchanlertfa P."/>
            <person name="Kosugi A."/>
            <person name="Cheevadhanarak S."/>
            <person name="Ratanakhanokchai K."/>
        </authorList>
    </citation>
    <scope>NUCLEOTIDE SEQUENCE [LARGE SCALE GENOMIC DNA]</scope>
    <source>
        <strain evidence="7 8">CT4</strain>
    </source>
</reference>
<evidence type="ECO:0000259" key="6">
    <source>
        <dbReference type="PROSITE" id="PS51935"/>
    </source>
</evidence>
<keyword evidence="3" id="KW-0378">Hydrolase</keyword>
<dbReference type="SUPFAM" id="SSF50370">
    <property type="entry name" value="Ricin B-like lectins"/>
    <property type="match status" value="1"/>
</dbReference>
<accession>A0A3R5U821</accession>
<dbReference type="PANTHER" id="PTHR47359:SF3">
    <property type="entry name" value="NLP_P60 DOMAIN-CONTAINING PROTEIN-RELATED"/>
    <property type="match status" value="1"/>
</dbReference>
<protein>
    <recommendedName>
        <fullName evidence="6">NlpC/P60 domain-containing protein</fullName>
    </recommendedName>
</protein>
<evidence type="ECO:0000256" key="3">
    <source>
        <dbReference type="ARBA" id="ARBA00022801"/>
    </source>
</evidence>
<evidence type="ECO:0000313" key="8">
    <source>
        <dbReference type="Proteomes" id="UP000286268"/>
    </source>
</evidence>
<comment type="similarity">
    <text evidence="1">Belongs to the peptidase C40 family.</text>
</comment>
<evidence type="ECO:0000313" key="7">
    <source>
        <dbReference type="EMBL" id="QAA31360.1"/>
    </source>
</evidence>
<sequence>MMKMPKKLMMFAVSFSTVLCITSAINFKTAFAATLPEKVLIINERTGLQLHMDANNNIGSWNDPKNTANQWILRPIGNYYNIINVKSNLQLHLDSSNNFRAYNDEQNTSNMWDIVSVGNDYYVIKNVRTGLQLHLTSTNKIGAYNDDQNKSNHWKLEDNLDAEVKVHDIDTPAVQQKQEDNRGQNVIDYAKNFLGTPYAYGGTTPRGFDCSGFTQYVYNNFGQTIGRTTYNQVNSGQAVSRDNLKPGDLVFTDPGHVGMYVGDNQMIHAPYPGAKIRIEGIWKFYAGRRIMN</sequence>
<dbReference type="InterPro" id="IPR035992">
    <property type="entry name" value="Ricin_B-like_lectins"/>
</dbReference>
<dbReference type="SUPFAM" id="SSF54001">
    <property type="entry name" value="Cysteine proteinases"/>
    <property type="match status" value="1"/>
</dbReference>
<dbReference type="AlphaFoldDB" id="A0A3R5U821"/>
<keyword evidence="4" id="KW-0788">Thiol protease</keyword>
<dbReference type="EMBL" id="CP025746">
    <property type="protein sequence ID" value="QAA31360.1"/>
    <property type="molecule type" value="Genomic_DNA"/>
</dbReference>
<dbReference type="PROSITE" id="PS51935">
    <property type="entry name" value="NLPC_P60"/>
    <property type="match status" value="1"/>
</dbReference>
<organism evidence="7 8">
    <name type="scientific">Clostridium manihotivorum</name>
    <dbReference type="NCBI Taxonomy" id="2320868"/>
    <lineage>
        <taxon>Bacteria</taxon>
        <taxon>Bacillati</taxon>
        <taxon>Bacillota</taxon>
        <taxon>Clostridia</taxon>
        <taxon>Eubacteriales</taxon>
        <taxon>Clostridiaceae</taxon>
        <taxon>Clostridium</taxon>
    </lineage>
</organism>
<keyword evidence="2" id="KW-0645">Protease</keyword>
<dbReference type="Gene3D" id="3.90.1720.10">
    <property type="entry name" value="endopeptidase domain like (from Nostoc punctiforme)"/>
    <property type="match status" value="1"/>
</dbReference>
<dbReference type="GO" id="GO:0006508">
    <property type="term" value="P:proteolysis"/>
    <property type="evidence" value="ECO:0007669"/>
    <property type="project" value="UniProtKB-KW"/>
</dbReference>
<dbReference type="OrthoDB" id="9808890at2"/>
<evidence type="ECO:0000256" key="2">
    <source>
        <dbReference type="ARBA" id="ARBA00022670"/>
    </source>
</evidence>
<feature type="chain" id="PRO_5018563816" description="NlpC/P60 domain-containing protein" evidence="5">
    <location>
        <begin position="33"/>
        <end position="292"/>
    </location>
</feature>
<dbReference type="PANTHER" id="PTHR47359">
    <property type="entry name" value="PEPTIDOGLYCAN DL-ENDOPEPTIDASE CWLO"/>
    <property type="match status" value="1"/>
</dbReference>
<keyword evidence="8" id="KW-1185">Reference proteome</keyword>